<protein>
    <submittedName>
        <fullName evidence="2">Prepilin-type N-terminal cleavage/methylation domain-containing protein</fullName>
    </submittedName>
</protein>
<evidence type="ECO:0000313" key="2">
    <source>
        <dbReference type="EMBL" id="TFC13975.1"/>
    </source>
</evidence>
<evidence type="ECO:0000313" key="3">
    <source>
        <dbReference type="Proteomes" id="UP000298412"/>
    </source>
</evidence>
<dbReference type="EMBL" id="SOFP01000050">
    <property type="protein sequence ID" value="TFC13975.1"/>
    <property type="molecule type" value="Genomic_DNA"/>
</dbReference>
<dbReference type="InterPro" id="IPR012902">
    <property type="entry name" value="N_methyl_site"/>
</dbReference>
<gene>
    <name evidence="2" type="ORF">E3O19_11595</name>
</gene>
<reference evidence="2 3" key="1">
    <citation type="submission" date="2019-03" db="EMBL/GenBank/DDBJ databases">
        <title>Genomics of glacier-inhabiting Cryobacterium strains.</title>
        <authorList>
            <person name="Liu Q."/>
            <person name="Xin Y.-H."/>
        </authorList>
    </citation>
    <scope>NUCLEOTIDE SEQUENCE [LARGE SCALE GENOMIC DNA]</scope>
    <source>
        <strain evidence="2 3">MDT1-3</strain>
    </source>
</reference>
<dbReference type="AlphaFoldDB" id="A0A4R8WT06"/>
<name>A0A4R8WT06_9MICO</name>
<keyword evidence="3" id="KW-1185">Reference proteome</keyword>
<keyword evidence="1" id="KW-0472">Membrane</keyword>
<dbReference type="NCBIfam" id="TIGR02532">
    <property type="entry name" value="IV_pilin_GFxxxE"/>
    <property type="match status" value="1"/>
</dbReference>
<dbReference type="SUPFAM" id="SSF54523">
    <property type="entry name" value="Pili subunits"/>
    <property type="match status" value="1"/>
</dbReference>
<feature type="transmembrane region" description="Helical" evidence="1">
    <location>
        <begin position="31"/>
        <end position="53"/>
    </location>
</feature>
<proteinExistence type="predicted"/>
<dbReference type="Gene3D" id="3.30.700.10">
    <property type="entry name" value="Glycoprotein, Type 4 Pilin"/>
    <property type="match status" value="1"/>
</dbReference>
<evidence type="ECO:0000256" key="1">
    <source>
        <dbReference type="SAM" id="Phobius"/>
    </source>
</evidence>
<dbReference type="Proteomes" id="UP000298412">
    <property type="component" value="Unassembled WGS sequence"/>
</dbReference>
<dbReference type="InterPro" id="IPR045584">
    <property type="entry name" value="Pilin-like"/>
</dbReference>
<organism evidence="2 3">
    <name type="scientific">Cryobacterium algoritolerans</name>
    <dbReference type="NCBI Taxonomy" id="1259184"/>
    <lineage>
        <taxon>Bacteria</taxon>
        <taxon>Bacillati</taxon>
        <taxon>Actinomycetota</taxon>
        <taxon>Actinomycetes</taxon>
        <taxon>Micrococcales</taxon>
        <taxon>Microbacteriaceae</taxon>
        <taxon>Cryobacterium</taxon>
    </lineage>
</organism>
<keyword evidence="1" id="KW-0812">Transmembrane</keyword>
<sequence length="152" mass="15972">MPTNRRALRLLGRPNVKLIRVRTFRSDTRDLGFSLIEIMVAMMLLAVLALAVLPTLVTGLRTAATNTTLATSTGLVNQQLEDARSRTTCGALAAPPFSATDTRGAVLTVTRSVASCPVGGYPRAISVSISVTRAATGVTVSSARTLVYVEGP</sequence>
<dbReference type="Pfam" id="PF07963">
    <property type="entry name" value="N_methyl"/>
    <property type="match status" value="1"/>
</dbReference>
<comment type="caution">
    <text evidence="2">The sequence shown here is derived from an EMBL/GenBank/DDBJ whole genome shotgun (WGS) entry which is preliminary data.</text>
</comment>
<keyword evidence="1" id="KW-1133">Transmembrane helix</keyword>
<accession>A0A4R8WT06</accession>